<dbReference type="Proteomes" id="UP000011086">
    <property type="component" value="Unassembled WGS sequence"/>
</dbReference>
<feature type="compositionally biased region" description="Acidic residues" evidence="1">
    <location>
        <begin position="131"/>
        <end position="141"/>
    </location>
</feature>
<protein>
    <recommendedName>
        <fullName evidence="2">DUF4211 domain-containing protein</fullName>
    </recommendedName>
</protein>
<dbReference type="GO" id="GO:0005634">
    <property type="term" value="C:nucleus"/>
    <property type="evidence" value="ECO:0007669"/>
    <property type="project" value="TreeGrafter"/>
</dbReference>
<feature type="region of interest" description="Disordered" evidence="1">
    <location>
        <begin position="431"/>
        <end position="457"/>
    </location>
</feature>
<sequence>MANLSGKRRHGKQAKKQQTLDALLGRQFRILVSENITSLTQPTDTGKNSSPLASRQKVPTPSSSAATRPAPAGNVRFMPRGVARGAPPTAASDSEDDDDRAGDDDAEPDPPAVAPASPPRSSAKRKAVVLSDDEHEDEDDVPIATPARARKQKVVVLDSDSDSDVRPSTAKRRRLARRQSTPSPPGSPGPSTKGRLRSTPTSRSLKSQRERRMELLRRRRNGENVTELDQIDEASNDEEPQKALYDTDSDLPALDEFDDEDTDSKETLVEPRQTQSSPTKHKDQSVVPEGSDADSLDSFIDDEEGLIGVPDSVEIPLEFTSQAHKPMKALFKDIIDWLVQNRINPDFDRENAVYRLAWRKLDDEFRGLASSKFSSAAWNPEFHKSLRARPYMDNYESSMDRSDLFTTCQACNRTGHPATRVIRFSGKPYSQQTLDEIEQSEPDSEDEGPHRDRDENNHLIAGEGKDWMCGAVCASNAETAHDLLHWKHSLKDWVDERLGTQGLMSAKKVEKRQRLSSKKRRKRADKIVDEWEEKGVVRALYDDFKRTLETARVKPTTGKTERRR</sequence>
<dbReference type="InterPro" id="IPR025451">
    <property type="entry name" value="DUF4211"/>
</dbReference>
<feature type="region of interest" description="Disordered" evidence="1">
    <location>
        <begin position="1"/>
        <end position="20"/>
    </location>
</feature>
<organism evidence="3">
    <name type="scientific">Pyricularia oryzae (strain Y34)</name>
    <name type="common">Rice blast fungus</name>
    <name type="synonym">Magnaporthe oryzae</name>
    <dbReference type="NCBI Taxonomy" id="1143189"/>
    <lineage>
        <taxon>Eukaryota</taxon>
        <taxon>Fungi</taxon>
        <taxon>Dikarya</taxon>
        <taxon>Ascomycota</taxon>
        <taxon>Pezizomycotina</taxon>
        <taxon>Sordariomycetes</taxon>
        <taxon>Sordariomycetidae</taxon>
        <taxon>Magnaporthales</taxon>
        <taxon>Pyriculariaceae</taxon>
        <taxon>Pyricularia</taxon>
    </lineage>
</organism>
<feature type="compositionally biased region" description="Acidic residues" evidence="1">
    <location>
        <begin position="247"/>
        <end position="263"/>
    </location>
</feature>
<feature type="region of interest" description="Disordered" evidence="1">
    <location>
        <begin position="34"/>
        <end position="297"/>
    </location>
</feature>
<feature type="compositionally biased region" description="Basic residues" evidence="1">
    <location>
        <begin position="1"/>
        <end position="15"/>
    </location>
</feature>
<feature type="compositionally biased region" description="Acidic residues" evidence="1">
    <location>
        <begin position="435"/>
        <end position="446"/>
    </location>
</feature>
<dbReference type="EMBL" id="JH793871">
    <property type="protein sequence ID" value="ELQ39055.1"/>
    <property type="molecule type" value="Genomic_DNA"/>
</dbReference>
<reference evidence="3" key="1">
    <citation type="journal article" date="2012" name="PLoS Genet.">
        <title>Comparative analysis of the genomes of two field isolates of the rice blast fungus Magnaporthe oryzae.</title>
        <authorList>
            <person name="Xue M."/>
            <person name="Yang J."/>
            <person name="Li Z."/>
            <person name="Hu S."/>
            <person name="Yao N."/>
            <person name="Dean R.A."/>
            <person name="Zhao W."/>
            <person name="Shen M."/>
            <person name="Zhang H."/>
            <person name="Li C."/>
            <person name="Liu L."/>
            <person name="Cao L."/>
            <person name="Xu X."/>
            <person name="Xing Y."/>
            <person name="Hsiang T."/>
            <person name="Zhang Z."/>
            <person name="Xu J.R."/>
            <person name="Peng Y.L."/>
        </authorList>
    </citation>
    <scope>NUCLEOTIDE SEQUENCE</scope>
    <source>
        <strain evidence="3">Y34</strain>
    </source>
</reference>
<dbReference type="AlphaFoldDB" id="A0AA97NZD0"/>
<dbReference type="PANTHER" id="PTHR14689:SF0">
    <property type="entry name" value="COILED-COIL DOMAIN-CONTAINING PROTEIN 82"/>
    <property type="match status" value="1"/>
</dbReference>
<dbReference type="Pfam" id="PF13926">
    <property type="entry name" value="DUF4211"/>
    <property type="match status" value="1"/>
</dbReference>
<evidence type="ECO:0000313" key="3">
    <source>
        <dbReference type="EMBL" id="ELQ39055.1"/>
    </source>
</evidence>
<feature type="domain" description="DUF4211" evidence="2">
    <location>
        <begin position="299"/>
        <end position="434"/>
    </location>
</feature>
<evidence type="ECO:0000256" key="1">
    <source>
        <dbReference type="SAM" id="MobiDB-lite"/>
    </source>
</evidence>
<feature type="compositionally biased region" description="Pro residues" evidence="1">
    <location>
        <begin position="109"/>
        <end position="118"/>
    </location>
</feature>
<evidence type="ECO:0000259" key="2">
    <source>
        <dbReference type="Pfam" id="PF13926"/>
    </source>
</evidence>
<feature type="compositionally biased region" description="Basic and acidic residues" evidence="1">
    <location>
        <begin position="447"/>
        <end position="457"/>
    </location>
</feature>
<feature type="compositionally biased region" description="Low complexity" evidence="1">
    <location>
        <begin position="59"/>
        <end position="72"/>
    </location>
</feature>
<accession>A0AA97NZD0</accession>
<name>A0AA97NZD0_PYRO3</name>
<feature type="compositionally biased region" description="Acidic residues" evidence="1">
    <location>
        <begin position="229"/>
        <end position="238"/>
    </location>
</feature>
<dbReference type="PANTHER" id="PTHR14689">
    <property type="entry name" value="PHORBOL-ESTER_DAG-TYPE DOMAIN-CONTAINING PROTEIN"/>
    <property type="match status" value="1"/>
</dbReference>
<feature type="compositionally biased region" description="Basic and acidic residues" evidence="1">
    <location>
        <begin position="207"/>
        <end position="216"/>
    </location>
</feature>
<feature type="compositionally biased region" description="Acidic residues" evidence="1">
    <location>
        <begin position="93"/>
        <end position="108"/>
    </location>
</feature>
<feature type="compositionally biased region" description="Polar residues" evidence="1">
    <location>
        <begin position="34"/>
        <end position="53"/>
    </location>
</feature>
<proteinExistence type="predicted"/>
<gene>
    <name evidence="3" type="ORF">OOU_Y34scaffold00516g90</name>
</gene>